<dbReference type="SUPFAM" id="SSF52540">
    <property type="entry name" value="P-loop containing nucleoside triphosphate hydrolases"/>
    <property type="match status" value="1"/>
</dbReference>
<evidence type="ECO:0000256" key="3">
    <source>
        <dbReference type="ARBA" id="ARBA00022840"/>
    </source>
</evidence>
<organism evidence="7 8">
    <name type="scientific">Swaminathania salitolerans</name>
    <dbReference type="NCBI Taxonomy" id="182838"/>
    <lineage>
        <taxon>Bacteria</taxon>
        <taxon>Pseudomonadati</taxon>
        <taxon>Pseudomonadota</taxon>
        <taxon>Alphaproteobacteria</taxon>
        <taxon>Acetobacterales</taxon>
        <taxon>Acetobacteraceae</taxon>
        <taxon>Swaminathania</taxon>
    </lineage>
</organism>
<keyword evidence="2" id="KW-0547">Nucleotide-binding</keyword>
<dbReference type="Proteomes" id="UP000321405">
    <property type="component" value="Unassembled WGS sequence"/>
</dbReference>
<dbReference type="GO" id="GO:0005524">
    <property type="term" value="F:ATP binding"/>
    <property type="evidence" value="ECO:0007669"/>
    <property type="project" value="UniProtKB-KW"/>
</dbReference>
<dbReference type="CDD" id="cd03214">
    <property type="entry name" value="ABC_Iron-Siderophores_B12_Hemin"/>
    <property type="match status" value="1"/>
</dbReference>
<gene>
    <name evidence="7" type="primary">hmuV</name>
    <name evidence="7" type="ORF">SSA02_08510</name>
</gene>
<dbReference type="OrthoDB" id="9810077at2"/>
<evidence type="ECO:0000259" key="6">
    <source>
        <dbReference type="PROSITE" id="PS50893"/>
    </source>
</evidence>
<dbReference type="Gene3D" id="3.40.50.300">
    <property type="entry name" value="P-loop containing nucleotide triphosphate hydrolases"/>
    <property type="match status" value="1"/>
</dbReference>
<evidence type="ECO:0000256" key="5">
    <source>
        <dbReference type="ARBA" id="ARBA00037066"/>
    </source>
</evidence>
<dbReference type="RefSeq" id="WP_147092712.1">
    <property type="nucleotide sequence ID" value="NZ_BJVC01000002.1"/>
</dbReference>
<evidence type="ECO:0000313" key="7">
    <source>
        <dbReference type="EMBL" id="GEL01688.1"/>
    </source>
</evidence>
<sequence length="277" mass="30131">MMLRLENVTVRRQDRLLLDGISLSLPAGAFTVIVGPNGAGKSTLLRVAAGLIRPERGTVRIDGQSPDTMPSMRLARSRAMLTQDHAIEARFTVQDVAAMGVVAPSSGRARLRRMVEVCLTETGLRGYEGRDVTTLSGGERQRAHLARVLVQLRWQGPRTLLLLDEPVSAQDIAHQMRVLSLAKAHAARGGACLAVLHDLNLAAACADRIVVLDRGRLHIEGTPAQILTQDMLSDVFSLEFSRPGIHRETMRPYILPHDLVSSPIVQAPKGTLPCISQ</sequence>
<evidence type="ECO:0000313" key="8">
    <source>
        <dbReference type="Proteomes" id="UP000321405"/>
    </source>
</evidence>
<evidence type="ECO:0000256" key="1">
    <source>
        <dbReference type="ARBA" id="ARBA00022448"/>
    </source>
</evidence>
<dbReference type="InterPro" id="IPR003439">
    <property type="entry name" value="ABC_transporter-like_ATP-bd"/>
</dbReference>
<dbReference type="PANTHER" id="PTHR42794">
    <property type="entry name" value="HEMIN IMPORT ATP-BINDING PROTEIN HMUV"/>
    <property type="match status" value="1"/>
</dbReference>
<dbReference type="NCBIfam" id="NF010068">
    <property type="entry name" value="PRK13548.1"/>
    <property type="match status" value="1"/>
</dbReference>
<dbReference type="InterPro" id="IPR003593">
    <property type="entry name" value="AAA+_ATPase"/>
</dbReference>
<dbReference type="AlphaFoldDB" id="A0A511BUP5"/>
<reference evidence="7 8" key="1">
    <citation type="submission" date="2019-07" db="EMBL/GenBank/DDBJ databases">
        <title>Whole genome shotgun sequence of Swaminathania salitolerans NBRC 104436.</title>
        <authorList>
            <person name="Hosoyama A."/>
            <person name="Uohara A."/>
            <person name="Ohji S."/>
            <person name="Ichikawa N."/>
        </authorList>
    </citation>
    <scope>NUCLEOTIDE SEQUENCE [LARGE SCALE GENOMIC DNA]</scope>
    <source>
        <strain evidence="7 8">NBRC 104436</strain>
    </source>
</reference>
<comment type="caution">
    <text evidence="7">The sequence shown here is derived from an EMBL/GenBank/DDBJ whole genome shotgun (WGS) entry which is preliminary data.</text>
</comment>
<comment type="function">
    <text evidence="5">Part of the ABC transporter complex HmuTUV involved in hemin import. Responsible for energy coupling to the transport system.</text>
</comment>
<protein>
    <submittedName>
        <fullName evidence="7">Hemin import ATP-binding protein HmuV</fullName>
    </submittedName>
</protein>
<dbReference type="Pfam" id="PF00005">
    <property type="entry name" value="ABC_tran"/>
    <property type="match status" value="1"/>
</dbReference>
<dbReference type="SMART" id="SM00382">
    <property type="entry name" value="AAA"/>
    <property type="match status" value="1"/>
</dbReference>
<keyword evidence="3 7" id="KW-0067">ATP-binding</keyword>
<evidence type="ECO:0000256" key="4">
    <source>
        <dbReference type="ARBA" id="ARBA00022967"/>
    </source>
</evidence>
<keyword evidence="4" id="KW-1278">Translocase</keyword>
<accession>A0A511BUP5</accession>
<dbReference type="EMBL" id="BJVC01000002">
    <property type="protein sequence ID" value="GEL01688.1"/>
    <property type="molecule type" value="Genomic_DNA"/>
</dbReference>
<dbReference type="GO" id="GO:0016887">
    <property type="term" value="F:ATP hydrolysis activity"/>
    <property type="evidence" value="ECO:0007669"/>
    <property type="project" value="InterPro"/>
</dbReference>
<name>A0A511BUP5_9PROT</name>
<evidence type="ECO:0000256" key="2">
    <source>
        <dbReference type="ARBA" id="ARBA00022741"/>
    </source>
</evidence>
<keyword evidence="8" id="KW-1185">Reference proteome</keyword>
<dbReference type="InterPro" id="IPR027417">
    <property type="entry name" value="P-loop_NTPase"/>
</dbReference>
<dbReference type="PANTHER" id="PTHR42794:SF1">
    <property type="entry name" value="HEMIN IMPORT ATP-BINDING PROTEIN HMUV"/>
    <property type="match status" value="1"/>
</dbReference>
<proteinExistence type="predicted"/>
<feature type="domain" description="ABC transporter" evidence="6">
    <location>
        <begin position="3"/>
        <end position="239"/>
    </location>
</feature>
<dbReference type="PROSITE" id="PS50893">
    <property type="entry name" value="ABC_TRANSPORTER_2"/>
    <property type="match status" value="1"/>
</dbReference>
<keyword evidence="1" id="KW-0813">Transport</keyword>